<feature type="coiled-coil region" evidence="1">
    <location>
        <begin position="262"/>
        <end position="367"/>
    </location>
</feature>
<keyword evidence="1" id="KW-0175">Coiled coil</keyword>
<dbReference type="Proteomes" id="UP001190700">
    <property type="component" value="Unassembled WGS sequence"/>
</dbReference>
<sequence>MTGGPQALADHNSVVRQGPSKASVGHPSTRRDVSYCKERPGHGIVTRPGRFKDFQVPPSLIDSKAFVGLQTDKWMRNLEAILLKGFAETSSKRDSLRDSLLVKWSREMFPNQQPAGRFDVHELDCWMRDSLKKILQARDERRDADQLDTPPPVEEASIELLTAEHSVGVAEKFSALQRSMEGDMDFIKAVMDTYTPVVREIVRQVSCQCMERGELLTRVWGGNLALFDHLRTAQEEMVQKVQDMNTFFQTATERDKANTQANNRASRVIDELEYQITQLETKNRVLQEELQRKEDVFLEMTSEKTKLSAEDFQAMQEALRQEQQKRALLEDEAGQTRQDVERLKAELGNAEEKIADLHEEVVMKDEDAKLLTPRPDFQDPVALSSECETTKEAVLALEDELSRLRKGLASMRRLTTGARRASEIAKEDSSENAATPTVNTDEESLAPAKRTVQVASPTKDSSATFDWSIAINAVKDDNIGEPQHVFTVLGEGPLIPKFLRGKSSIKVKNKFVSKRDVEKVIKEVWKEKSRYDDDRVKNAKPFTELPTYLYTFLQKKYGVEAFVLEAGYNLLRSVHKYSYDADCEMFLKILTGEVHEDVLKDQMKLLTDLQLLFERTDSKKNGSMTGKLQLANVKSLIREFFYIRNDDDIDAMFKALAESQKDLFKEDWKSKIVNYKSLFEEDHNYDQGPFAECVRDQHLESRAKYLVEVKQAILSHSPEGEVSFRLAQDTIRSVDPSISDDILGQYVARGFNMSLKELKELEEEEVPVVANVDIFVSNLGSGVIYGRQAGRKAEGAGLNRSKAKMSSKIPKKK</sequence>
<name>A0AAE0L675_9CHLO</name>
<dbReference type="PANTHER" id="PTHR16306:SF0">
    <property type="entry name" value="TRANSLIN-ASSOCIATED FACTOR X-INTERACTING PROTEIN 1"/>
    <property type="match status" value="1"/>
</dbReference>
<feature type="region of interest" description="Disordered" evidence="2">
    <location>
        <begin position="1"/>
        <end position="35"/>
    </location>
</feature>
<protein>
    <recommendedName>
        <fullName evidence="5">Translin-associated factor X-interacting protein 1 N-terminal domain-containing protein</fullName>
    </recommendedName>
</protein>
<reference evidence="3 4" key="1">
    <citation type="journal article" date="2015" name="Genome Biol. Evol.">
        <title>Comparative Genomics of a Bacterivorous Green Alga Reveals Evolutionary Causalities and Consequences of Phago-Mixotrophic Mode of Nutrition.</title>
        <authorList>
            <person name="Burns J.A."/>
            <person name="Paasch A."/>
            <person name="Narechania A."/>
            <person name="Kim E."/>
        </authorList>
    </citation>
    <scope>NUCLEOTIDE SEQUENCE [LARGE SCALE GENOMIC DNA]</scope>
    <source>
        <strain evidence="3 4">PLY_AMNH</strain>
    </source>
</reference>
<evidence type="ECO:0000313" key="4">
    <source>
        <dbReference type="Proteomes" id="UP001190700"/>
    </source>
</evidence>
<evidence type="ECO:0000313" key="3">
    <source>
        <dbReference type="EMBL" id="KAK3273618.1"/>
    </source>
</evidence>
<evidence type="ECO:0000256" key="1">
    <source>
        <dbReference type="SAM" id="Coils"/>
    </source>
</evidence>
<keyword evidence="4" id="KW-1185">Reference proteome</keyword>
<organism evidence="3 4">
    <name type="scientific">Cymbomonas tetramitiformis</name>
    <dbReference type="NCBI Taxonomy" id="36881"/>
    <lineage>
        <taxon>Eukaryota</taxon>
        <taxon>Viridiplantae</taxon>
        <taxon>Chlorophyta</taxon>
        <taxon>Pyramimonadophyceae</taxon>
        <taxon>Pyramimonadales</taxon>
        <taxon>Pyramimonadaceae</taxon>
        <taxon>Cymbomonas</taxon>
    </lineage>
</organism>
<gene>
    <name evidence="3" type="ORF">CYMTET_18149</name>
</gene>
<dbReference type="PANTHER" id="PTHR16306">
    <property type="entry name" value="TRANSLIN-ASSOCIATED FACTOR X-INTERACTING PROTEIN 1"/>
    <property type="match status" value="1"/>
</dbReference>
<comment type="caution">
    <text evidence="3">The sequence shown here is derived from an EMBL/GenBank/DDBJ whole genome shotgun (WGS) entry which is preliminary data.</text>
</comment>
<dbReference type="GO" id="GO:0005737">
    <property type="term" value="C:cytoplasm"/>
    <property type="evidence" value="ECO:0007669"/>
    <property type="project" value="TreeGrafter"/>
</dbReference>
<dbReference type="EMBL" id="LGRX02008364">
    <property type="protein sequence ID" value="KAK3273618.1"/>
    <property type="molecule type" value="Genomic_DNA"/>
</dbReference>
<feature type="compositionally biased region" description="Basic residues" evidence="2">
    <location>
        <begin position="801"/>
        <end position="813"/>
    </location>
</feature>
<dbReference type="AlphaFoldDB" id="A0AAE0L675"/>
<feature type="region of interest" description="Disordered" evidence="2">
    <location>
        <begin position="419"/>
        <end position="445"/>
    </location>
</feature>
<feature type="compositionally biased region" description="Basic and acidic residues" evidence="2">
    <location>
        <begin position="420"/>
        <end position="429"/>
    </location>
</feature>
<evidence type="ECO:0008006" key="5">
    <source>
        <dbReference type="Google" id="ProtNLM"/>
    </source>
</evidence>
<feature type="region of interest" description="Disordered" evidence="2">
    <location>
        <begin position="792"/>
        <end position="813"/>
    </location>
</feature>
<proteinExistence type="predicted"/>
<evidence type="ECO:0000256" key="2">
    <source>
        <dbReference type="SAM" id="MobiDB-lite"/>
    </source>
</evidence>
<accession>A0AAE0L675</accession>